<accession>A0A1N7RS57</accession>
<sequence length="74" mass="8069">MGERVRTAANALQARGLLALHFAFSATQASKHDHCDKKDGLLESIQRDSTLKAKVDPERTSDRAPPRTPIGDIS</sequence>
<dbReference type="EMBL" id="CYGX02000013">
    <property type="protein sequence ID" value="SIT37951.1"/>
    <property type="molecule type" value="Genomic_DNA"/>
</dbReference>
<organism evidence="2 3">
    <name type="scientific">Paraburkholderia ribeironis</name>
    <dbReference type="NCBI Taxonomy" id="1247936"/>
    <lineage>
        <taxon>Bacteria</taxon>
        <taxon>Pseudomonadati</taxon>
        <taxon>Pseudomonadota</taxon>
        <taxon>Betaproteobacteria</taxon>
        <taxon>Burkholderiales</taxon>
        <taxon>Burkholderiaceae</taxon>
        <taxon>Paraburkholderia</taxon>
    </lineage>
</organism>
<keyword evidence="3" id="KW-1185">Reference proteome</keyword>
<dbReference type="AlphaFoldDB" id="A0A1N7RS57"/>
<feature type="region of interest" description="Disordered" evidence="1">
    <location>
        <begin position="48"/>
        <end position="74"/>
    </location>
</feature>
<evidence type="ECO:0000313" key="3">
    <source>
        <dbReference type="Proteomes" id="UP000187012"/>
    </source>
</evidence>
<protein>
    <submittedName>
        <fullName evidence="2">Uncharacterized protein</fullName>
    </submittedName>
</protein>
<gene>
    <name evidence="2" type="ORF">BN2475_130023</name>
</gene>
<feature type="compositionally biased region" description="Basic and acidic residues" evidence="1">
    <location>
        <begin position="48"/>
        <end position="65"/>
    </location>
</feature>
<evidence type="ECO:0000256" key="1">
    <source>
        <dbReference type="SAM" id="MobiDB-lite"/>
    </source>
</evidence>
<proteinExistence type="predicted"/>
<reference evidence="2 3" key="1">
    <citation type="submission" date="2016-12" db="EMBL/GenBank/DDBJ databases">
        <authorList>
            <person name="Song W.-J."/>
            <person name="Kurnit D.M."/>
        </authorList>
    </citation>
    <scope>NUCLEOTIDE SEQUENCE [LARGE SCALE GENOMIC DNA]</scope>
    <source>
        <strain evidence="2 3">STM7296</strain>
    </source>
</reference>
<dbReference type="Proteomes" id="UP000187012">
    <property type="component" value="Unassembled WGS sequence"/>
</dbReference>
<dbReference type="STRING" id="1247936.BN2475_130023"/>
<evidence type="ECO:0000313" key="2">
    <source>
        <dbReference type="EMBL" id="SIT37951.1"/>
    </source>
</evidence>
<name>A0A1N7RS57_9BURK</name>